<gene>
    <name evidence="1" type="ORF">Tco_0937213</name>
</gene>
<evidence type="ECO:0000313" key="2">
    <source>
        <dbReference type="Proteomes" id="UP001151760"/>
    </source>
</evidence>
<proteinExistence type="predicted"/>
<name>A0ABQ5DGD7_9ASTR</name>
<dbReference type="Proteomes" id="UP001151760">
    <property type="component" value="Unassembled WGS sequence"/>
</dbReference>
<reference evidence="1" key="1">
    <citation type="journal article" date="2022" name="Int. J. Mol. Sci.">
        <title>Draft Genome of Tanacetum Coccineum: Genomic Comparison of Closely Related Tanacetum-Family Plants.</title>
        <authorList>
            <person name="Yamashiro T."/>
            <person name="Shiraishi A."/>
            <person name="Nakayama K."/>
            <person name="Satake H."/>
        </authorList>
    </citation>
    <scope>NUCLEOTIDE SEQUENCE</scope>
</reference>
<reference evidence="1" key="2">
    <citation type="submission" date="2022-01" db="EMBL/GenBank/DDBJ databases">
        <authorList>
            <person name="Yamashiro T."/>
            <person name="Shiraishi A."/>
            <person name="Satake H."/>
            <person name="Nakayama K."/>
        </authorList>
    </citation>
    <scope>NUCLEOTIDE SEQUENCE</scope>
</reference>
<evidence type="ECO:0000313" key="1">
    <source>
        <dbReference type="EMBL" id="GJT37348.1"/>
    </source>
</evidence>
<protein>
    <submittedName>
        <fullName evidence="1">Uncharacterized protein</fullName>
    </submittedName>
</protein>
<dbReference type="EMBL" id="BQNB010015216">
    <property type="protein sequence ID" value="GJT37348.1"/>
    <property type="molecule type" value="Genomic_DNA"/>
</dbReference>
<comment type="caution">
    <text evidence="1">The sequence shown here is derived from an EMBL/GenBank/DDBJ whole genome shotgun (WGS) entry which is preliminary data.</text>
</comment>
<keyword evidence="2" id="KW-1185">Reference proteome</keyword>
<organism evidence="1 2">
    <name type="scientific">Tanacetum coccineum</name>
    <dbReference type="NCBI Taxonomy" id="301880"/>
    <lineage>
        <taxon>Eukaryota</taxon>
        <taxon>Viridiplantae</taxon>
        <taxon>Streptophyta</taxon>
        <taxon>Embryophyta</taxon>
        <taxon>Tracheophyta</taxon>
        <taxon>Spermatophyta</taxon>
        <taxon>Magnoliopsida</taxon>
        <taxon>eudicotyledons</taxon>
        <taxon>Gunneridae</taxon>
        <taxon>Pentapetalae</taxon>
        <taxon>asterids</taxon>
        <taxon>campanulids</taxon>
        <taxon>Asterales</taxon>
        <taxon>Asteraceae</taxon>
        <taxon>Asteroideae</taxon>
        <taxon>Anthemideae</taxon>
        <taxon>Anthemidinae</taxon>
        <taxon>Tanacetum</taxon>
    </lineage>
</organism>
<accession>A0ABQ5DGD7</accession>
<sequence length="118" mass="13650">MFSRLPFFSWLWSTWNAKSSQINSSFTRKTLVNDRSQSSSWLMHVVHIHAGMLMDFSRNSECLVASRVLDDIDDNLKSLFLLWNSRVQSYISSTDLESFLSGNPLFITRPLDELLLDS</sequence>